<dbReference type="Gene3D" id="1.20.1250.20">
    <property type="entry name" value="MFS general substrate transporter like domains"/>
    <property type="match status" value="1"/>
</dbReference>
<keyword evidence="4 6" id="KW-1133">Transmembrane helix</keyword>
<evidence type="ECO:0000313" key="7">
    <source>
        <dbReference type="EMBL" id="GIJ65565.1"/>
    </source>
</evidence>
<evidence type="ECO:0000256" key="2">
    <source>
        <dbReference type="ARBA" id="ARBA00022475"/>
    </source>
</evidence>
<evidence type="ECO:0000256" key="4">
    <source>
        <dbReference type="ARBA" id="ARBA00022989"/>
    </source>
</evidence>
<dbReference type="PANTHER" id="PTHR23513">
    <property type="entry name" value="INTEGRAL MEMBRANE EFFLUX PROTEIN-RELATED"/>
    <property type="match status" value="1"/>
</dbReference>
<keyword evidence="3 6" id="KW-0812">Transmembrane</keyword>
<feature type="transmembrane region" description="Helical" evidence="6">
    <location>
        <begin position="51"/>
        <end position="73"/>
    </location>
</feature>
<keyword evidence="5 6" id="KW-0472">Membrane</keyword>
<dbReference type="GO" id="GO:0005886">
    <property type="term" value="C:plasma membrane"/>
    <property type="evidence" value="ECO:0007669"/>
    <property type="project" value="UniProtKB-SubCell"/>
</dbReference>
<dbReference type="Proteomes" id="UP000635606">
    <property type="component" value="Unassembled WGS sequence"/>
</dbReference>
<feature type="transmembrane region" description="Helical" evidence="6">
    <location>
        <begin position="21"/>
        <end position="39"/>
    </location>
</feature>
<reference evidence="7" key="1">
    <citation type="submission" date="2021-01" db="EMBL/GenBank/DDBJ databases">
        <title>Whole genome shotgun sequence of Virgisporangium ochraceum NBRC 16418.</title>
        <authorList>
            <person name="Komaki H."/>
            <person name="Tamura T."/>
        </authorList>
    </citation>
    <scope>NUCLEOTIDE SEQUENCE</scope>
    <source>
        <strain evidence="7">NBRC 16418</strain>
    </source>
</reference>
<evidence type="ECO:0000256" key="1">
    <source>
        <dbReference type="ARBA" id="ARBA00004651"/>
    </source>
</evidence>
<dbReference type="SUPFAM" id="SSF103473">
    <property type="entry name" value="MFS general substrate transporter"/>
    <property type="match status" value="1"/>
</dbReference>
<sequence length="313" mass="31923">MRAEIAEGLRFVFGQPVLRAIALQGMTAVLFLGAQQAVLPPFLVRTVGLTAGTMGVLFSLGSLGAVAGAVLSAPLTRRIGQARAMIGYVLVATSCALLPPLTGTGWRLGFFVVGTMVMQGFIVAFNIVQLSYRQTICPDRLLGRMNATMRFVMWGPMPVGGLLGGVLGTALGLRTTMWIVAVGLGLPVLWLVFSPVGTAAWRGTGLEEAGGLGERTDRDQAEHVPVGGVPVDGVGLGDGVAVPVEQSEHGAGVPGQRHQVDGAVGGAQRLADGGGVLVDGGLQAGVAQGGDETVDTDAGHELVEDGVGGENPG</sequence>
<dbReference type="EMBL" id="BOPH01000006">
    <property type="protein sequence ID" value="GIJ65565.1"/>
    <property type="molecule type" value="Genomic_DNA"/>
</dbReference>
<proteinExistence type="predicted"/>
<evidence type="ECO:0000313" key="8">
    <source>
        <dbReference type="Proteomes" id="UP000635606"/>
    </source>
</evidence>
<keyword evidence="2" id="KW-1003">Cell membrane</keyword>
<evidence type="ECO:0000256" key="5">
    <source>
        <dbReference type="ARBA" id="ARBA00023136"/>
    </source>
</evidence>
<gene>
    <name evidence="7" type="ORF">Voc01_004820</name>
</gene>
<feature type="transmembrane region" description="Helical" evidence="6">
    <location>
        <begin position="177"/>
        <end position="193"/>
    </location>
</feature>
<keyword evidence="8" id="KW-1185">Reference proteome</keyword>
<feature type="transmembrane region" description="Helical" evidence="6">
    <location>
        <begin position="151"/>
        <end position="171"/>
    </location>
</feature>
<protein>
    <recommendedName>
        <fullName evidence="9">Major facilitator superfamily MFS_1</fullName>
    </recommendedName>
</protein>
<evidence type="ECO:0000256" key="6">
    <source>
        <dbReference type="SAM" id="Phobius"/>
    </source>
</evidence>
<feature type="transmembrane region" description="Helical" evidence="6">
    <location>
        <begin position="85"/>
        <end position="102"/>
    </location>
</feature>
<dbReference type="GO" id="GO:0022857">
    <property type="term" value="F:transmembrane transporter activity"/>
    <property type="evidence" value="ECO:0007669"/>
    <property type="project" value="InterPro"/>
</dbReference>
<feature type="transmembrane region" description="Helical" evidence="6">
    <location>
        <begin position="108"/>
        <end position="130"/>
    </location>
</feature>
<dbReference type="InterPro" id="IPR036259">
    <property type="entry name" value="MFS_trans_sf"/>
</dbReference>
<evidence type="ECO:0008006" key="9">
    <source>
        <dbReference type="Google" id="ProtNLM"/>
    </source>
</evidence>
<dbReference type="InterPro" id="IPR011701">
    <property type="entry name" value="MFS"/>
</dbReference>
<dbReference type="AlphaFoldDB" id="A0A8J3ZP01"/>
<dbReference type="PANTHER" id="PTHR23513:SF6">
    <property type="entry name" value="MAJOR FACILITATOR SUPERFAMILY ASSOCIATED DOMAIN-CONTAINING PROTEIN"/>
    <property type="match status" value="1"/>
</dbReference>
<accession>A0A8J3ZP01</accession>
<evidence type="ECO:0000256" key="3">
    <source>
        <dbReference type="ARBA" id="ARBA00022692"/>
    </source>
</evidence>
<name>A0A8J3ZP01_9ACTN</name>
<comment type="subcellular location">
    <subcellularLocation>
        <location evidence="1">Cell membrane</location>
        <topology evidence="1">Multi-pass membrane protein</topology>
    </subcellularLocation>
</comment>
<dbReference type="Pfam" id="PF07690">
    <property type="entry name" value="MFS_1"/>
    <property type="match status" value="1"/>
</dbReference>
<comment type="caution">
    <text evidence="7">The sequence shown here is derived from an EMBL/GenBank/DDBJ whole genome shotgun (WGS) entry which is preliminary data.</text>
</comment>
<organism evidence="7 8">
    <name type="scientific">Virgisporangium ochraceum</name>
    <dbReference type="NCBI Taxonomy" id="65505"/>
    <lineage>
        <taxon>Bacteria</taxon>
        <taxon>Bacillati</taxon>
        <taxon>Actinomycetota</taxon>
        <taxon>Actinomycetes</taxon>
        <taxon>Micromonosporales</taxon>
        <taxon>Micromonosporaceae</taxon>
        <taxon>Virgisporangium</taxon>
    </lineage>
</organism>